<proteinExistence type="predicted"/>
<feature type="compositionally biased region" description="Basic and acidic residues" evidence="1">
    <location>
        <begin position="334"/>
        <end position="362"/>
    </location>
</feature>
<evidence type="ECO:0000313" key="2">
    <source>
        <dbReference type="EMBL" id="MEA5666600.1"/>
    </source>
</evidence>
<evidence type="ECO:0000256" key="1">
    <source>
        <dbReference type="SAM" id="MobiDB-lite"/>
    </source>
</evidence>
<name>A0ABU5V3F2_9GAMM</name>
<evidence type="ECO:0000313" key="3">
    <source>
        <dbReference type="Proteomes" id="UP001301653"/>
    </source>
</evidence>
<gene>
    <name evidence="2" type="ORF">VA603_03500</name>
</gene>
<accession>A0ABU5V3F2</accession>
<dbReference type="EMBL" id="JAYFUH010000061">
    <property type="protein sequence ID" value="MEA5666600.1"/>
    <property type="molecule type" value="Genomic_DNA"/>
</dbReference>
<reference evidence="2 3" key="1">
    <citation type="submission" date="2023-12" db="EMBL/GenBank/DDBJ databases">
        <title>Stenotrophomonas guangdongensis sp. nov., isolated from wilted pepper plants (Capsicum annuum).</title>
        <authorList>
            <person name="Qiu M."/>
            <person name="Li Y."/>
            <person name="Liu Q."/>
            <person name="Zhang X."/>
            <person name="Huang Y."/>
            <person name="Guo R."/>
            <person name="Hu M."/>
            <person name="Zhou J."/>
            <person name="Zhou X."/>
        </authorList>
    </citation>
    <scope>NUCLEOTIDE SEQUENCE [LARGE SCALE GENOMIC DNA]</scope>
    <source>
        <strain evidence="2 3">MH1</strain>
    </source>
</reference>
<feature type="region of interest" description="Disordered" evidence="1">
    <location>
        <begin position="310"/>
        <end position="372"/>
    </location>
</feature>
<keyword evidence="3" id="KW-1185">Reference proteome</keyword>
<feature type="compositionally biased region" description="Basic residues" evidence="1">
    <location>
        <begin position="313"/>
        <end position="327"/>
    </location>
</feature>
<comment type="caution">
    <text evidence="2">The sequence shown here is derived from an EMBL/GenBank/DDBJ whole genome shotgun (WGS) entry which is preliminary data.</text>
</comment>
<sequence length="372" mass="42441">MKNSMAGLTRARNLAAAKNAGPDALHIEQLVQARERLTTKDFNEDVDLDDTTLLRYRYMTPYERTEVFYAAYRVHYRRRFQKRTGREPYRKAERISQLSARDFTSMWRARQRADAIGMPYDQFVIALFDHADTHGTDHLPAPNQLCDDDKLPMVIKKYDELKAAGRIDPFEHGFDPRFYAVNYVGDSQQRAALDMIEAEINALGPASKAGRLARYMNLYEVVSEDEAERRFGPDLVAMAKDKNVGWTAATPIRLDSPQPTPPACFGLYRDAYPTCMQCPAKSACVERAGLVDAEVMARYGVLDVPAQRIREGNRKRKERERDRKRTGKTMTDQEQARILREAGDPKAKSKREKAKERRDAKKAAKNSGGKKP</sequence>
<organism evidence="2 3">
    <name type="scientific">Stenotrophomonas capsici</name>
    <dbReference type="NCBI Taxonomy" id="3110230"/>
    <lineage>
        <taxon>Bacteria</taxon>
        <taxon>Pseudomonadati</taxon>
        <taxon>Pseudomonadota</taxon>
        <taxon>Gammaproteobacteria</taxon>
        <taxon>Lysobacterales</taxon>
        <taxon>Lysobacteraceae</taxon>
        <taxon>Stenotrophomonas</taxon>
    </lineage>
</organism>
<protein>
    <submittedName>
        <fullName evidence="2">Uncharacterized protein</fullName>
    </submittedName>
</protein>
<dbReference type="Proteomes" id="UP001301653">
    <property type="component" value="Unassembled WGS sequence"/>
</dbReference>
<dbReference type="RefSeq" id="WP_323437929.1">
    <property type="nucleotide sequence ID" value="NZ_JAYFUH010000061.1"/>
</dbReference>